<evidence type="ECO:0000256" key="3">
    <source>
        <dbReference type="ARBA" id="ARBA00023274"/>
    </source>
</evidence>
<dbReference type="CDD" id="cd01657">
    <property type="entry name" value="Ribosomal_L7_archeal_euk"/>
    <property type="match status" value="1"/>
</dbReference>
<dbReference type="GO" id="GO:0022625">
    <property type="term" value="C:cytosolic large ribosomal subunit"/>
    <property type="evidence" value="ECO:0007669"/>
    <property type="project" value="TreeGrafter"/>
</dbReference>
<dbReference type="EMBL" id="GDID01002557">
    <property type="protein sequence ID" value="JAP94049.1"/>
    <property type="molecule type" value="Transcribed_RNA"/>
</dbReference>
<dbReference type="InterPro" id="IPR005998">
    <property type="entry name" value="Ribosomal_uL30_euk"/>
</dbReference>
<evidence type="ECO:0000256" key="2">
    <source>
        <dbReference type="ARBA" id="ARBA00022980"/>
    </source>
</evidence>
<feature type="coiled-coil region" evidence="4">
    <location>
        <begin position="12"/>
        <end position="63"/>
    </location>
</feature>
<dbReference type="GO" id="GO:0003723">
    <property type="term" value="F:RNA binding"/>
    <property type="evidence" value="ECO:0007669"/>
    <property type="project" value="InterPro"/>
</dbReference>
<dbReference type="GO" id="GO:0000463">
    <property type="term" value="P:maturation of LSU-rRNA from tricistronic rRNA transcript (SSU-rRNA, 5.8S rRNA, LSU-rRNA)"/>
    <property type="evidence" value="ECO:0007669"/>
    <property type="project" value="TreeGrafter"/>
</dbReference>
<protein>
    <submittedName>
        <fullName evidence="6">Ribosomal protein L7</fullName>
    </submittedName>
</protein>
<dbReference type="InterPro" id="IPR035808">
    <property type="entry name" value="Ribosomal_uL30_euk_arc"/>
</dbReference>
<dbReference type="GO" id="GO:0003735">
    <property type="term" value="F:structural constituent of ribosome"/>
    <property type="evidence" value="ECO:0007669"/>
    <property type="project" value="TreeGrafter"/>
</dbReference>
<keyword evidence="3" id="KW-0687">Ribonucleoprotein</keyword>
<evidence type="ECO:0000313" key="6">
    <source>
        <dbReference type="EMBL" id="JAP94049.1"/>
    </source>
</evidence>
<reference evidence="6" key="1">
    <citation type="submission" date="2015-07" db="EMBL/GenBank/DDBJ databases">
        <title>Adaptation to a free-living lifestyle via gene acquisitions in the diplomonad Trepomonas sp. PC1.</title>
        <authorList>
            <person name="Xu F."/>
            <person name="Jerlstrom-Hultqvist J."/>
            <person name="Kolisko M."/>
            <person name="Simpson A.G.B."/>
            <person name="Roger A.J."/>
            <person name="Svard S.G."/>
            <person name="Andersson J.O."/>
        </authorList>
    </citation>
    <scope>NUCLEOTIDE SEQUENCE</scope>
    <source>
        <strain evidence="6">PC1</strain>
    </source>
</reference>
<name>A0A146KFI4_9EUKA</name>
<dbReference type="NCBIfam" id="TIGR01310">
    <property type="entry name" value="uL30_euk"/>
    <property type="match status" value="1"/>
</dbReference>
<evidence type="ECO:0000256" key="1">
    <source>
        <dbReference type="ARBA" id="ARBA00007594"/>
    </source>
</evidence>
<keyword evidence="4" id="KW-0175">Coiled coil</keyword>
<organism evidence="6">
    <name type="scientific">Trepomonas sp. PC1</name>
    <dbReference type="NCBI Taxonomy" id="1076344"/>
    <lineage>
        <taxon>Eukaryota</taxon>
        <taxon>Metamonada</taxon>
        <taxon>Diplomonadida</taxon>
        <taxon>Hexamitidae</taxon>
        <taxon>Hexamitinae</taxon>
        <taxon>Trepomonas</taxon>
    </lineage>
</organism>
<dbReference type="InterPro" id="IPR039699">
    <property type="entry name" value="Ribosomal_uL30"/>
</dbReference>
<dbReference type="AlphaFoldDB" id="A0A146KFI4"/>
<gene>
    <name evidence="6" type="ORF">TPC1_13436</name>
</gene>
<comment type="similarity">
    <text evidence="1">Belongs to the universal ribosomal protein uL30 family.</text>
</comment>
<accession>A0A146KFI4</accession>
<dbReference type="PANTHER" id="PTHR11524:SF16">
    <property type="entry name" value="LARGE RIBOSOMAL SUBUNIT PROTEIN UL30"/>
    <property type="match status" value="1"/>
</dbReference>
<proteinExistence type="inferred from homology"/>
<evidence type="ECO:0000259" key="5">
    <source>
        <dbReference type="Pfam" id="PF00327"/>
    </source>
</evidence>
<feature type="domain" description="Large ribosomal subunit protein uL30-like ferredoxin-like fold" evidence="5">
    <location>
        <begin position="79"/>
        <end position="129"/>
    </location>
</feature>
<dbReference type="PANTHER" id="PTHR11524">
    <property type="entry name" value="60S RIBOSOMAL PROTEIN L7"/>
    <property type="match status" value="1"/>
</dbReference>
<dbReference type="InterPro" id="IPR036919">
    <property type="entry name" value="Ribo_uL30_ferredoxin-like_sf"/>
</dbReference>
<evidence type="ECO:0000256" key="4">
    <source>
        <dbReference type="SAM" id="Coils"/>
    </source>
</evidence>
<dbReference type="FunFam" id="3.30.1390.20:FF:000004">
    <property type="entry name" value="60S ribosomal protein L7"/>
    <property type="match status" value="1"/>
</dbReference>
<sequence>MVIPECYVKARKAQVTRASERAELLKKQAERNEKLVQHALKAVEQHNKEYASAEAAHQKAVAEATKQGGFVIPAQAKLLLVIRLRGLKATSPKVRAILNLLRLRQINNAVFVRVNKATINALKIVEPYVTYGEPSLETVRQVLYRRGHAKIEGQRIPIVDNSIIDEALSKHSIKCMEDLVHEIHTVGKSFKEANNFLWPFKLNPTELNAKRHHFTEGGDHGNRGKYINDFVAKML</sequence>
<dbReference type="Gene3D" id="3.30.1390.20">
    <property type="entry name" value="Ribosomal protein L30, ferredoxin-like fold domain"/>
    <property type="match status" value="1"/>
</dbReference>
<dbReference type="InterPro" id="IPR016082">
    <property type="entry name" value="Ribosomal_uL30_ferredoxin-like"/>
</dbReference>
<dbReference type="SUPFAM" id="SSF55129">
    <property type="entry name" value="Ribosomal protein L30p/L7e"/>
    <property type="match status" value="1"/>
</dbReference>
<dbReference type="Pfam" id="PF00327">
    <property type="entry name" value="Ribosomal_L30"/>
    <property type="match status" value="1"/>
</dbReference>
<keyword evidence="2 6" id="KW-0689">Ribosomal protein</keyword>